<name>A0A367ZSB1_9BACT</name>
<reference evidence="2 3" key="1">
    <citation type="submission" date="2018-05" db="EMBL/GenBank/DDBJ databases">
        <title>A metagenomic window into the 2 km-deep terrestrial subsurface aquifer revealed taxonomically and functionally diverse microbial community comprising novel uncultured bacterial lineages.</title>
        <authorList>
            <person name="Kadnikov V.V."/>
            <person name="Mardanov A.V."/>
            <person name="Beletsky A.V."/>
            <person name="Banks D."/>
            <person name="Pimenov N.V."/>
            <person name="Frank Y.A."/>
            <person name="Karnachuk O.V."/>
            <person name="Ravin N.V."/>
        </authorList>
    </citation>
    <scope>NUCLEOTIDE SEQUENCE [LARGE SCALE GENOMIC DNA]</scope>
    <source>
        <strain evidence="2">BY5</strain>
    </source>
</reference>
<sequence>MASAPRKGNRAPGRTTQGAERGTNGRPGRPERLRRASSSSR</sequence>
<accession>A0A367ZSB1</accession>
<dbReference type="EMBL" id="QOQW01000007">
    <property type="protein sequence ID" value="RCK80231.1"/>
    <property type="molecule type" value="Genomic_DNA"/>
</dbReference>
<organism evidence="2 3">
    <name type="scientific">Candidatus Ozemobacter sibiricus</name>
    <dbReference type="NCBI Taxonomy" id="2268124"/>
    <lineage>
        <taxon>Bacteria</taxon>
        <taxon>Candidatus Ozemobacteria</taxon>
        <taxon>Candidatus Ozemobacterales</taxon>
        <taxon>Candidatus Ozemobacteraceae</taxon>
        <taxon>Candidatus Ozemobacter</taxon>
    </lineage>
</organism>
<evidence type="ECO:0000313" key="3">
    <source>
        <dbReference type="Proteomes" id="UP000252355"/>
    </source>
</evidence>
<proteinExistence type="predicted"/>
<evidence type="ECO:0000313" key="2">
    <source>
        <dbReference type="EMBL" id="RCK80231.1"/>
    </source>
</evidence>
<protein>
    <submittedName>
        <fullName evidence="2">Uncharacterized protein</fullName>
    </submittedName>
</protein>
<feature type="region of interest" description="Disordered" evidence="1">
    <location>
        <begin position="1"/>
        <end position="41"/>
    </location>
</feature>
<dbReference type="AlphaFoldDB" id="A0A367ZSB1"/>
<evidence type="ECO:0000256" key="1">
    <source>
        <dbReference type="SAM" id="MobiDB-lite"/>
    </source>
</evidence>
<comment type="caution">
    <text evidence="2">The sequence shown here is derived from an EMBL/GenBank/DDBJ whole genome shotgun (WGS) entry which is preliminary data.</text>
</comment>
<dbReference type="Proteomes" id="UP000252355">
    <property type="component" value="Unassembled WGS sequence"/>
</dbReference>
<gene>
    <name evidence="2" type="ORF">OZSIB_3413</name>
</gene>